<dbReference type="Pfam" id="PF22706">
    <property type="entry name" value="Tex_central_region"/>
    <property type="match status" value="1"/>
</dbReference>
<dbReference type="InterPro" id="IPR055179">
    <property type="entry name" value="Tex-like_central_region"/>
</dbReference>
<dbReference type="Pfam" id="PF16921">
    <property type="entry name" value="Tex_YqgF"/>
    <property type="match status" value="1"/>
</dbReference>
<gene>
    <name evidence="3" type="ORF">TUM19329_33560</name>
</gene>
<dbReference type="Pfam" id="PF17674">
    <property type="entry name" value="HHH_9"/>
    <property type="match status" value="1"/>
</dbReference>
<dbReference type="FunFam" id="1.10.10.650:FF:000001">
    <property type="entry name" value="S1 RNA-binding domain 1"/>
    <property type="match status" value="1"/>
</dbReference>
<evidence type="ECO:0000313" key="4">
    <source>
        <dbReference type="Proteomes" id="UP000502894"/>
    </source>
</evidence>
<dbReference type="Pfam" id="PF12836">
    <property type="entry name" value="HHH_3"/>
    <property type="match status" value="1"/>
</dbReference>
<dbReference type="InterPro" id="IPR050437">
    <property type="entry name" value="Ribos_protein_bS1-like"/>
</dbReference>
<dbReference type="PANTHER" id="PTHR10724:SF10">
    <property type="entry name" value="S1 RNA-BINDING DOMAIN-CONTAINING PROTEIN 1"/>
    <property type="match status" value="1"/>
</dbReference>
<dbReference type="InterPro" id="IPR041692">
    <property type="entry name" value="HHH_9"/>
</dbReference>
<dbReference type="Gene3D" id="1.10.3500.10">
    <property type="entry name" value="Tex N-terminal region-like"/>
    <property type="match status" value="1"/>
</dbReference>
<feature type="region of interest" description="Disordered" evidence="1">
    <location>
        <begin position="718"/>
        <end position="766"/>
    </location>
</feature>
<dbReference type="InterPro" id="IPR012337">
    <property type="entry name" value="RNaseH-like_sf"/>
</dbReference>
<dbReference type="EMBL" id="AP022839">
    <property type="protein sequence ID" value="BCA96995.1"/>
    <property type="molecule type" value="Genomic_DNA"/>
</dbReference>
<dbReference type="InterPro" id="IPR018974">
    <property type="entry name" value="Tex-like_N"/>
</dbReference>
<dbReference type="InterPro" id="IPR044146">
    <property type="entry name" value="S1_Tex"/>
</dbReference>
<organism evidence="3 4">
    <name type="scientific">Legionella antarctica</name>
    <dbReference type="NCBI Taxonomy" id="2708020"/>
    <lineage>
        <taxon>Bacteria</taxon>
        <taxon>Pseudomonadati</taxon>
        <taxon>Pseudomonadota</taxon>
        <taxon>Gammaproteobacteria</taxon>
        <taxon>Legionellales</taxon>
        <taxon>Legionellaceae</taxon>
        <taxon>Legionella</taxon>
    </lineage>
</organism>
<dbReference type="SUPFAM" id="SSF158832">
    <property type="entry name" value="Tex N-terminal region-like"/>
    <property type="match status" value="1"/>
</dbReference>
<dbReference type="GO" id="GO:0006139">
    <property type="term" value="P:nucleobase-containing compound metabolic process"/>
    <property type="evidence" value="ECO:0007669"/>
    <property type="project" value="InterPro"/>
</dbReference>
<keyword evidence="4" id="KW-1185">Reference proteome</keyword>
<reference evidence="3" key="1">
    <citation type="journal article" date="2020" name="Microbiol. Resour. Announc.">
        <title>Complete Genome Sequence of Novel Psychrotolerant Legionella Strain TUM19329, Isolated from Antarctic Lake Sediment.</title>
        <authorList>
            <person name="Shimada S."/>
            <person name="Nakai R."/>
            <person name="Aoki K."/>
            <person name="Shimoeda N."/>
            <person name="Ohno G."/>
            <person name="Miyazaki Y."/>
            <person name="Kudoh S."/>
            <person name="Imura S."/>
            <person name="Watanabe K."/>
            <person name="Ishii Y."/>
            <person name="Tateda K."/>
        </authorList>
    </citation>
    <scope>NUCLEOTIDE SEQUENCE [LARGE SCALE GENOMIC DNA]</scope>
    <source>
        <strain evidence="3">TUM19329</strain>
    </source>
</reference>
<dbReference type="Gene3D" id="2.40.50.140">
    <property type="entry name" value="Nucleic acid-binding proteins"/>
    <property type="match status" value="1"/>
</dbReference>
<dbReference type="InterPro" id="IPR003029">
    <property type="entry name" value="S1_domain"/>
</dbReference>
<dbReference type="RefSeq" id="WP_173238215.1">
    <property type="nucleotide sequence ID" value="NZ_AP022839.1"/>
</dbReference>
<dbReference type="CDD" id="cd05685">
    <property type="entry name" value="S1_Tex"/>
    <property type="match status" value="1"/>
</dbReference>
<evidence type="ECO:0000313" key="3">
    <source>
        <dbReference type="EMBL" id="BCA96995.1"/>
    </source>
</evidence>
<dbReference type="InterPro" id="IPR037027">
    <property type="entry name" value="YqgF/RNaseH-like_dom_sf"/>
</dbReference>
<feature type="domain" description="S1 motif" evidence="2">
    <location>
        <begin position="650"/>
        <end position="719"/>
    </location>
</feature>
<dbReference type="InterPro" id="IPR006641">
    <property type="entry name" value="YqgF/RNaseH-like_dom"/>
</dbReference>
<dbReference type="GO" id="GO:0005829">
    <property type="term" value="C:cytosol"/>
    <property type="evidence" value="ECO:0007669"/>
    <property type="project" value="TreeGrafter"/>
</dbReference>
<dbReference type="InterPro" id="IPR032639">
    <property type="entry name" value="Tex_YqgF"/>
</dbReference>
<proteinExistence type="predicted"/>
<dbReference type="InterPro" id="IPR012340">
    <property type="entry name" value="NA-bd_OB-fold"/>
</dbReference>
<dbReference type="FunFam" id="2.40.50.140:FF:000051">
    <property type="entry name" value="RNA-binding transcriptional accessory protein"/>
    <property type="match status" value="1"/>
</dbReference>
<dbReference type="GO" id="GO:0003729">
    <property type="term" value="F:mRNA binding"/>
    <property type="evidence" value="ECO:0007669"/>
    <property type="project" value="UniProtKB-ARBA"/>
</dbReference>
<dbReference type="SUPFAM" id="SSF47781">
    <property type="entry name" value="RuvA domain 2-like"/>
    <property type="match status" value="2"/>
</dbReference>
<dbReference type="PANTHER" id="PTHR10724">
    <property type="entry name" value="30S RIBOSOMAL PROTEIN S1"/>
    <property type="match status" value="1"/>
</dbReference>
<dbReference type="InterPro" id="IPR010994">
    <property type="entry name" value="RuvA_2-like"/>
</dbReference>
<dbReference type="SUPFAM" id="SSF53098">
    <property type="entry name" value="Ribonuclease H-like"/>
    <property type="match status" value="1"/>
</dbReference>
<dbReference type="Proteomes" id="UP000502894">
    <property type="component" value="Chromosome"/>
</dbReference>
<dbReference type="Gene3D" id="1.10.10.650">
    <property type="entry name" value="RuvA domain 2-like"/>
    <property type="match status" value="1"/>
</dbReference>
<dbReference type="PROSITE" id="PS50126">
    <property type="entry name" value="S1"/>
    <property type="match status" value="1"/>
</dbReference>
<dbReference type="SMART" id="SM00732">
    <property type="entry name" value="YqgFc"/>
    <property type="match status" value="1"/>
</dbReference>
<dbReference type="InterPro" id="IPR023323">
    <property type="entry name" value="Tex-like_dom_sf"/>
</dbReference>
<feature type="compositionally biased region" description="Basic residues" evidence="1">
    <location>
        <begin position="733"/>
        <end position="745"/>
    </location>
</feature>
<feature type="compositionally biased region" description="Basic and acidic residues" evidence="1">
    <location>
        <begin position="746"/>
        <end position="764"/>
    </location>
</feature>
<sequence length="783" mass="87599">MAQEMLASAAIIAQELKVKVSQVETAIRMLDEGATVPFIARYRKEATEGLDDVQLRFLAERLIYLRELDERRTVVLQSIREQEKLTPELEQSILAADTKTRLEDLYLPFRPKRRTKAQIAIEAGLEPLALALWNNPDLDPEEEATKYINSESGFDDTKAALEGARHILMEHFAEDPELINELREYLWQHALVKSVGSSKKKEAVNKFSDYFAYSEAIKKIPSHRALALFRGRRESILQVNLILPETDVNYGENKTAAYFKIEDQQRRADSWLYDTVRMTWKVKLFTKLELELLTRLREMADEEAIKVFSRNLRDLLLAAPAGPQITIGLDPGIRTGVKVVVVDATGKLLDYTVIFPFAPQNEWHQSLAELAKLAVKHQVNLISIGNGTGSRETERLVTDMIKMYPDLQLSKIIVSEAGASVYSASEIAANEFPDLDVTLRGAVSIARRLQDPLAELVKIEAKSIGVGQYQHDVNQTRLARCLDGVVEDCVNAVGVDINTASAALLTHVSGLNDTLAKNIVQYRDEHGAFENRNQLKNINRMGEKAFQQAAGFLRIMNGDNPLDASCVHPEAYSLVEKIVADKKVGISQVIGNKEILHSVNADQYVDENFGLPTIRDVLRELEKPGRDPRPEFKTAQFKEGVEDINHLHEGMILEGVVSNVTNFGAFIDIGVHQDGLVHISAMTNRFITDPRAVVKAGDIVKVKVVEVDKERKRIGLSMKLGEENASSPDQKQTARHQPAKKKPQAKKMEVKKKPEPSKKAEPVKKTVFNTAMADALSRLKRGG</sequence>
<evidence type="ECO:0000259" key="2">
    <source>
        <dbReference type="PROSITE" id="PS50126"/>
    </source>
</evidence>
<dbReference type="FunFam" id="3.30.420.140:FF:000001">
    <property type="entry name" value="RNA-binding transcriptional accessory protein"/>
    <property type="match status" value="1"/>
</dbReference>
<dbReference type="GO" id="GO:0006412">
    <property type="term" value="P:translation"/>
    <property type="evidence" value="ECO:0007669"/>
    <property type="project" value="TreeGrafter"/>
</dbReference>
<dbReference type="Pfam" id="PF09371">
    <property type="entry name" value="Tex_N"/>
    <property type="match status" value="1"/>
</dbReference>
<dbReference type="SUPFAM" id="SSF50249">
    <property type="entry name" value="Nucleic acid-binding proteins"/>
    <property type="match status" value="1"/>
</dbReference>
<dbReference type="SMART" id="SM00316">
    <property type="entry name" value="S1"/>
    <property type="match status" value="1"/>
</dbReference>
<dbReference type="AlphaFoldDB" id="A0A6F8T8I7"/>
<dbReference type="Pfam" id="PF00575">
    <property type="entry name" value="S1"/>
    <property type="match status" value="1"/>
</dbReference>
<evidence type="ECO:0000256" key="1">
    <source>
        <dbReference type="SAM" id="MobiDB-lite"/>
    </source>
</evidence>
<accession>A0A6F8T8I7</accession>
<dbReference type="Gene3D" id="3.30.420.140">
    <property type="entry name" value="YqgF/RNase H-like domain"/>
    <property type="match status" value="1"/>
</dbReference>
<dbReference type="Gene3D" id="1.10.150.310">
    <property type="entry name" value="Tex RuvX-like domain-like"/>
    <property type="match status" value="1"/>
</dbReference>
<dbReference type="FunFam" id="1.10.150.310:FF:000001">
    <property type="entry name" value="RNA-binding transcriptional accessory protein"/>
    <property type="match status" value="1"/>
</dbReference>
<dbReference type="KEGG" id="lant:TUM19329_33560"/>
<protein>
    <submittedName>
        <fullName evidence="3">RNA-binding protein</fullName>
    </submittedName>
</protein>
<dbReference type="GO" id="GO:0003735">
    <property type="term" value="F:structural constituent of ribosome"/>
    <property type="evidence" value="ECO:0007669"/>
    <property type="project" value="TreeGrafter"/>
</dbReference>
<dbReference type="InterPro" id="IPR023319">
    <property type="entry name" value="Tex-like_HTH_dom_sf"/>
</dbReference>
<name>A0A6F8T8I7_9GAMM</name>